<evidence type="ECO:0000256" key="7">
    <source>
        <dbReference type="SAM" id="Phobius"/>
    </source>
</evidence>
<dbReference type="GO" id="GO:0022857">
    <property type="term" value="F:transmembrane transporter activity"/>
    <property type="evidence" value="ECO:0007669"/>
    <property type="project" value="InterPro"/>
</dbReference>
<feature type="transmembrane region" description="Helical" evidence="7">
    <location>
        <begin position="104"/>
        <end position="122"/>
    </location>
</feature>
<evidence type="ECO:0000313" key="9">
    <source>
        <dbReference type="Proteomes" id="UP000231586"/>
    </source>
</evidence>
<keyword evidence="4 7" id="KW-1133">Transmembrane helix</keyword>
<dbReference type="Proteomes" id="UP000231586">
    <property type="component" value="Unassembled WGS sequence"/>
</dbReference>
<proteinExistence type="predicted"/>
<dbReference type="InterPro" id="IPR001851">
    <property type="entry name" value="ABC_transp_permease"/>
</dbReference>
<evidence type="ECO:0000256" key="4">
    <source>
        <dbReference type="ARBA" id="ARBA00022989"/>
    </source>
</evidence>
<accession>A0A2M8WVT8</accession>
<keyword evidence="5 7" id="KW-0472">Membrane</keyword>
<feature type="transmembrane region" description="Helical" evidence="7">
    <location>
        <begin position="42"/>
        <end position="63"/>
    </location>
</feature>
<comment type="caution">
    <text evidence="8">The sequence shown here is derived from an EMBL/GenBank/DDBJ whole genome shotgun (WGS) entry which is preliminary data.</text>
</comment>
<reference evidence="8 9" key="1">
    <citation type="submission" date="2017-11" db="EMBL/GenBank/DDBJ databases">
        <title>Genomic Encyclopedia of Archaeal and Bacterial Type Strains, Phase II (KMG-II): From Individual Species to Whole Genera.</title>
        <authorList>
            <person name="Goeker M."/>
        </authorList>
    </citation>
    <scope>NUCLEOTIDE SEQUENCE [LARGE SCALE GENOMIC DNA]</scope>
    <source>
        <strain evidence="8 9">DSM 22413</strain>
    </source>
</reference>
<dbReference type="EMBL" id="PGTZ01000006">
    <property type="protein sequence ID" value="PJI95038.1"/>
    <property type="molecule type" value="Genomic_DNA"/>
</dbReference>
<dbReference type="OrthoDB" id="9808136at2"/>
<feature type="region of interest" description="Disordered" evidence="6">
    <location>
        <begin position="1"/>
        <end position="29"/>
    </location>
</feature>
<feature type="transmembrane region" description="Helical" evidence="7">
    <location>
        <begin position="202"/>
        <end position="223"/>
    </location>
</feature>
<feature type="compositionally biased region" description="Polar residues" evidence="6">
    <location>
        <begin position="1"/>
        <end position="11"/>
    </location>
</feature>
<sequence>MTSTQTPSSTRGLAPTPPPAKTPSGLGATARRWGHRVADRRYLPVAGTLLTLVLILVIGQMRYSTDTRSFVNMRLFSNLFVDNSYLLVLAVGMTFVILTGGIDLSVGAVVALVGLVVAKLLIAGVALPLVLAAGVLTGALFGLLIGVLVHYFQIQPFIASLAAMFLARGLCNVVSVQSLSIDDKGFTDLASWRLKFGEGRDIWYVNLSMIVALVVVLVAVYLLHYTRFGRTVYGLGAGDGGQAVGLMGLRAARTKVWVYVISGTCAGIAGILFAFYTRSGFNLTGIGMELDAIASVVIGGAMLTGGSGFVLGTVAGVMVYGLIQVLIAREGLDSWWTKVFIGAVLLAFVLLQRALTSTRAGRRRSNREESPGRSRRFRAAAAPPPTADA</sequence>
<organism evidence="8 9">
    <name type="scientific">Luteimicrobium subarcticum</name>
    <dbReference type="NCBI Taxonomy" id="620910"/>
    <lineage>
        <taxon>Bacteria</taxon>
        <taxon>Bacillati</taxon>
        <taxon>Actinomycetota</taxon>
        <taxon>Actinomycetes</taxon>
        <taxon>Micrococcales</taxon>
        <taxon>Luteimicrobium</taxon>
    </lineage>
</organism>
<evidence type="ECO:0000256" key="2">
    <source>
        <dbReference type="ARBA" id="ARBA00022475"/>
    </source>
</evidence>
<evidence type="ECO:0000256" key="6">
    <source>
        <dbReference type="SAM" id="MobiDB-lite"/>
    </source>
</evidence>
<gene>
    <name evidence="8" type="ORF">CLV34_0891</name>
</gene>
<dbReference type="CDD" id="cd06579">
    <property type="entry name" value="TM_PBP1_transp_AraH_like"/>
    <property type="match status" value="1"/>
</dbReference>
<feature type="transmembrane region" description="Helical" evidence="7">
    <location>
        <begin position="129"/>
        <end position="152"/>
    </location>
</feature>
<protein>
    <submittedName>
        <fullName evidence="8">Monosaccharide ABC transporter membrane protein (CUT2 family)</fullName>
    </submittedName>
</protein>
<dbReference type="Pfam" id="PF02653">
    <property type="entry name" value="BPD_transp_2"/>
    <property type="match status" value="1"/>
</dbReference>
<dbReference type="PANTHER" id="PTHR32196:SF63">
    <property type="entry name" value="INNER MEMBRANE ABC TRANSPORTER PERMEASE PROTEIN YJFF"/>
    <property type="match status" value="1"/>
</dbReference>
<dbReference type="GO" id="GO:0005886">
    <property type="term" value="C:plasma membrane"/>
    <property type="evidence" value="ECO:0007669"/>
    <property type="project" value="UniProtKB-SubCell"/>
</dbReference>
<dbReference type="RefSeq" id="WP_100348963.1">
    <property type="nucleotide sequence ID" value="NZ_PGTZ01000006.1"/>
</dbReference>
<name>A0A2M8WVT8_9MICO</name>
<feature type="transmembrane region" description="Helical" evidence="7">
    <location>
        <begin position="335"/>
        <end position="355"/>
    </location>
</feature>
<evidence type="ECO:0000256" key="3">
    <source>
        <dbReference type="ARBA" id="ARBA00022692"/>
    </source>
</evidence>
<dbReference type="AlphaFoldDB" id="A0A2M8WVT8"/>
<feature type="transmembrane region" description="Helical" evidence="7">
    <location>
        <begin position="158"/>
        <end position="181"/>
    </location>
</feature>
<feature type="transmembrane region" description="Helical" evidence="7">
    <location>
        <begin position="256"/>
        <end position="276"/>
    </location>
</feature>
<dbReference type="PANTHER" id="PTHR32196">
    <property type="entry name" value="ABC TRANSPORTER PERMEASE PROTEIN YPHD-RELATED-RELATED"/>
    <property type="match status" value="1"/>
</dbReference>
<feature type="transmembrane region" description="Helical" evidence="7">
    <location>
        <begin position="296"/>
        <end position="323"/>
    </location>
</feature>
<evidence type="ECO:0000256" key="1">
    <source>
        <dbReference type="ARBA" id="ARBA00004651"/>
    </source>
</evidence>
<feature type="region of interest" description="Disordered" evidence="6">
    <location>
        <begin position="361"/>
        <end position="389"/>
    </location>
</feature>
<keyword evidence="3 7" id="KW-0812">Transmembrane</keyword>
<evidence type="ECO:0000256" key="5">
    <source>
        <dbReference type="ARBA" id="ARBA00023136"/>
    </source>
</evidence>
<keyword evidence="9" id="KW-1185">Reference proteome</keyword>
<evidence type="ECO:0000313" key="8">
    <source>
        <dbReference type="EMBL" id="PJI95038.1"/>
    </source>
</evidence>
<comment type="subcellular location">
    <subcellularLocation>
        <location evidence="1">Cell membrane</location>
        <topology evidence="1">Multi-pass membrane protein</topology>
    </subcellularLocation>
</comment>
<feature type="transmembrane region" description="Helical" evidence="7">
    <location>
        <begin position="75"/>
        <end position="98"/>
    </location>
</feature>
<keyword evidence="2" id="KW-1003">Cell membrane</keyword>